<dbReference type="InterPro" id="IPR022000">
    <property type="entry name" value="Min27-like_integrase_DNA_bind"/>
</dbReference>
<name>A0A2V2A642_PSYIM</name>
<keyword evidence="3" id="KW-1185">Reference proteome</keyword>
<reference evidence="2 3" key="1">
    <citation type="submission" date="2018-05" db="EMBL/GenBank/DDBJ databases">
        <title>Genomic Encyclopedia of Type Strains, Phase IV (KMG-IV): sequencing the most valuable type-strain genomes for metagenomic binning, comparative biology and taxonomic classification.</title>
        <authorList>
            <person name="Goeker M."/>
        </authorList>
    </citation>
    <scope>NUCLEOTIDE SEQUENCE [LARGE SCALE GENOMIC DNA]</scope>
    <source>
        <strain evidence="2 3">DSM 7229</strain>
    </source>
</reference>
<comment type="caution">
    <text evidence="2">The sequence shown here is derived from an EMBL/GenBank/DDBJ whole genome shotgun (WGS) entry which is preliminary data.</text>
</comment>
<evidence type="ECO:0000313" key="3">
    <source>
        <dbReference type="Proteomes" id="UP000245655"/>
    </source>
</evidence>
<evidence type="ECO:0000259" key="1">
    <source>
        <dbReference type="Pfam" id="PF12167"/>
    </source>
</evidence>
<organism evidence="2 3">
    <name type="scientific">Psychrobacter immobilis</name>
    <dbReference type="NCBI Taxonomy" id="498"/>
    <lineage>
        <taxon>Bacteria</taxon>
        <taxon>Pseudomonadati</taxon>
        <taxon>Pseudomonadota</taxon>
        <taxon>Gammaproteobacteria</taxon>
        <taxon>Moraxellales</taxon>
        <taxon>Moraxellaceae</taxon>
        <taxon>Psychrobacter</taxon>
    </lineage>
</organism>
<feature type="domain" description="Min27-like integrase DNA-binding" evidence="1">
    <location>
        <begin position="1"/>
        <end position="63"/>
    </location>
</feature>
<evidence type="ECO:0000313" key="2">
    <source>
        <dbReference type="EMBL" id="PWK15196.1"/>
    </source>
</evidence>
<dbReference type="AlphaFoldDB" id="A0A2V2A642"/>
<proteinExistence type="predicted"/>
<accession>A0A2V2A642</accession>
<dbReference type="Pfam" id="PF12167">
    <property type="entry name" value="Arm-DNA-bind_2"/>
    <property type="match status" value="1"/>
</dbReference>
<dbReference type="Proteomes" id="UP000245655">
    <property type="component" value="Unassembled WGS sequence"/>
</dbReference>
<gene>
    <name evidence="2" type="ORF">C8D84_101143</name>
</gene>
<sequence>MASIISRYGKLILDFYYMGKRCRETTNLTDTPANRKKLEKVIEKMEAEIILGLFNYAKYFPKSDKAAEMVALKDRKECIHVKILIARKDKLR</sequence>
<dbReference type="EMBL" id="QGGM01000001">
    <property type="protein sequence ID" value="PWK15196.1"/>
    <property type="molecule type" value="Genomic_DNA"/>
</dbReference>
<protein>
    <submittedName>
        <fullName evidence="2">Uncharacterized protein DUF3596</fullName>
    </submittedName>
</protein>